<dbReference type="InterPro" id="IPR001650">
    <property type="entry name" value="Helicase_C-like"/>
</dbReference>
<evidence type="ECO:0000256" key="1">
    <source>
        <dbReference type="ARBA" id="ARBA00022741"/>
    </source>
</evidence>
<dbReference type="RefSeq" id="WP_103221737.1">
    <property type="nucleotide sequence ID" value="NZ_PPCN01000002.1"/>
</dbReference>
<feature type="compositionally biased region" description="Gly residues" evidence="5">
    <location>
        <begin position="1065"/>
        <end position="1074"/>
    </location>
</feature>
<feature type="region of interest" description="Disordered" evidence="5">
    <location>
        <begin position="826"/>
        <end position="1094"/>
    </location>
</feature>
<dbReference type="GO" id="GO:0016787">
    <property type="term" value="F:hydrolase activity"/>
    <property type="evidence" value="ECO:0007669"/>
    <property type="project" value="UniProtKB-KW"/>
</dbReference>
<feature type="compositionally biased region" description="Basic and acidic residues" evidence="5">
    <location>
        <begin position="1075"/>
        <end position="1087"/>
    </location>
</feature>
<evidence type="ECO:0000259" key="6">
    <source>
        <dbReference type="PROSITE" id="PS51192"/>
    </source>
</evidence>
<dbReference type="PANTHER" id="PTHR12131">
    <property type="entry name" value="ATP-DEPENDENT RNA AND DNA HELICASE"/>
    <property type="match status" value="1"/>
</dbReference>
<evidence type="ECO:0000313" key="9">
    <source>
        <dbReference type="Proteomes" id="UP000236959"/>
    </source>
</evidence>
<proteinExistence type="predicted"/>
<dbReference type="InterPro" id="IPR014001">
    <property type="entry name" value="Helicase_ATP-bd"/>
</dbReference>
<feature type="compositionally biased region" description="Low complexity" evidence="5">
    <location>
        <begin position="980"/>
        <end position="999"/>
    </location>
</feature>
<feature type="compositionally biased region" description="Low complexity" evidence="5">
    <location>
        <begin position="849"/>
        <end position="858"/>
    </location>
</feature>
<dbReference type="EMBL" id="PPCN01000002">
    <property type="protein sequence ID" value="POF32741.1"/>
    <property type="molecule type" value="Genomic_DNA"/>
</dbReference>
<dbReference type="GO" id="GO:0004386">
    <property type="term" value="F:helicase activity"/>
    <property type="evidence" value="ECO:0007669"/>
    <property type="project" value="UniProtKB-KW"/>
</dbReference>
<feature type="compositionally biased region" description="Low complexity" evidence="5">
    <location>
        <begin position="1042"/>
        <end position="1052"/>
    </location>
</feature>
<comment type="caution">
    <text evidence="8">The sequence shown here is derived from an EMBL/GenBank/DDBJ whole genome shotgun (WGS) entry which is preliminary data.</text>
</comment>
<dbReference type="PANTHER" id="PTHR12131:SF1">
    <property type="entry name" value="ATP-DEPENDENT RNA HELICASE SUPV3L1, MITOCHONDRIAL-RELATED"/>
    <property type="match status" value="1"/>
</dbReference>
<feature type="compositionally biased region" description="Basic and acidic residues" evidence="5">
    <location>
        <begin position="1002"/>
        <end position="1026"/>
    </location>
</feature>
<feature type="domain" description="Helicase C-terminal" evidence="7">
    <location>
        <begin position="165"/>
        <end position="318"/>
    </location>
</feature>
<feature type="compositionally biased region" description="Basic residues" evidence="5">
    <location>
        <begin position="1055"/>
        <end position="1064"/>
    </location>
</feature>
<dbReference type="Pfam" id="PF22527">
    <property type="entry name" value="DEXQc_Suv3"/>
    <property type="match status" value="1"/>
</dbReference>
<gene>
    <name evidence="8" type="ORF">CLV41_102145</name>
</gene>
<feature type="domain" description="Helicase ATP-binding" evidence="6">
    <location>
        <begin position="10"/>
        <end position="157"/>
    </location>
</feature>
<dbReference type="AlphaFoldDB" id="A0A2S3UYF0"/>
<sequence length="1109" mass="119294">MPRPQTLPLPPSARSRTVTAVLGPTNTGKTHLAIERMLAHSSGLIGLPLRLLAREVYGRVAERAGTDSVALITGEEKIIPKNPRFWVSTVEAMPLDLNTEFVAIDEVQLAGNLDRGHVFTDRILNLRGRSETLLLGAATIRPLLERLVPGLNVVTRPRMSVLEYAGSKKVSRLPARSAVVAFSSDEVYSIAELLRRQRGGAAVVLGSLSPRTRNAQVELFQNGDVDHLVATDAIGMGLNLDLQHIAFAGNRKYDGYQYRQLTPSEMGQIAGRAGRHTRDGTFGVTGRVDPLSDDLVEQIESHHFDSLKVLQWRNSALDFSSAAALRRSLDTVPTEDGLARTPTGDDITALEHLLRDPAISDMVRGEKAVELVWDVCQVPDYRKIAPANHADLLNTIYTHLMQDNAIADDWFKRQLAFADRTDGDIDTLANRIAHIRTWTYVANRPDWLADPAHWQGETSAIEDKLSDALHERLTQRFVDRRTSVLMRRLRENAMLEAEITSSGDVLVEGQHIGNLLGFRFAPDSAAEGPDGKTVRAAAQKALTTEIESRAEKLGKSENGDFVLTSEGVVRWRGEPVAKLVAGEDVLSPTVLLLADEHLTGPARDAVQARIDLWIKAQIETLLKPLADLKTGESLEGLARGIAFRIVEGLGILERQDASDEIRQLDQDMRASLRKHGVRFGAYTVFVPALLKPAPSQLLAQLWALKHGSLDMNGMAELPQLSASGRTSIPVDETIDKALYKVVGFRVCGPRAVRVDILERLADLIRPLIAWKPLDAEVSPPDGAIAQGGGFTVTVAMTSLLGCAGEDFTAVLKSLGYRVETKEVQRPVAVKPAAEQDKAPIADPAVEASAVTPAETASEPAEEMQDARPAEEAANPDGSEAPTAEPEATVPAATAEPASPQPETTETATVEPATEPAAEAAAEPVDETAVPEPTGEAAASSEEVTATAGTPSEPLAETQSEPSADTPGEVSGETRNEATEAEASSGTAAADAATETVTIEVWRPGRPDRRPRGRQDQRRGGDRKGQDPKSAGPGEKRQGKGGPNRNRGGQPDGRPGGKHGGKHGGQHGGQRGSDGGNRRDKPPREKPIDPNSPFAALLALKANMDSKDKK</sequence>
<keyword evidence="2" id="KW-0378">Hydrolase</keyword>
<evidence type="ECO:0000313" key="8">
    <source>
        <dbReference type="EMBL" id="POF32741.1"/>
    </source>
</evidence>
<dbReference type="Gene3D" id="3.40.50.300">
    <property type="entry name" value="P-loop containing nucleotide triphosphate hydrolases"/>
    <property type="match status" value="2"/>
</dbReference>
<keyword evidence="3 8" id="KW-0347">Helicase</keyword>
<dbReference type="PROSITE" id="PS51194">
    <property type="entry name" value="HELICASE_CTER"/>
    <property type="match status" value="1"/>
</dbReference>
<dbReference type="PROSITE" id="PS51192">
    <property type="entry name" value="HELICASE_ATP_BIND_1"/>
    <property type="match status" value="1"/>
</dbReference>
<keyword evidence="1" id="KW-0547">Nucleotide-binding</keyword>
<dbReference type="OrthoDB" id="9807155at2"/>
<dbReference type="SMART" id="SM00490">
    <property type="entry name" value="HELICc"/>
    <property type="match status" value="1"/>
</dbReference>
<dbReference type="Proteomes" id="UP000236959">
    <property type="component" value="Unassembled WGS sequence"/>
</dbReference>
<dbReference type="InterPro" id="IPR027417">
    <property type="entry name" value="P-loop_NTPase"/>
</dbReference>
<reference evidence="8 9" key="1">
    <citation type="submission" date="2018-01" db="EMBL/GenBank/DDBJ databases">
        <title>Genomic Encyclopedia of Archaeal and Bacterial Type Strains, Phase II (KMG-II): from individual species to whole genera.</title>
        <authorList>
            <person name="Goeker M."/>
        </authorList>
    </citation>
    <scope>NUCLEOTIDE SEQUENCE [LARGE SCALE GENOMIC DNA]</scope>
    <source>
        <strain evidence="8 9">DSM 17023</strain>
    </source>
</reference>
<evidence type="ECO:0000256" key="4">
    <source>
        <dbReference type="ARBA" id="ARBA00022840"/>
    </source>
</evidence>
<dbReference type="SUPFAM" id="SSF52540">
    <property type="entry name" value="P-loop containing nucleoside triphosphate hydrolases"/>
    <property type="match status" value="2"/>
</dbReference>
<evidence type="ECO:0000256" key="5">
    <source>
        <dbReference type="SAM" id="MobiDB-lite"/>
    </source>
</evidence>
<evidence type="ECO:0000259" key="7">
    <source>
        <dbReference type="PROSITE" id="PS51194"/>
    </source>
</evidence>
<name>A0A2S3UYF0_9HYPH</name>
<dbReference type="Pfam" id="PF00271">
    <property type="entry name" value="Helicase_C"/>
    <property type="match status" value="1"/>
</dbReference>
<dbReference type="GO" id="GO:0005524">
    <property type="term" value="F:ATP binding"/>
    <property type="evidence" value="ECO:0007669"/>
    <property type="project" value="UniProtKB-KW"/>
</dbReference>
<feature type="compositionally biased region" description="Low complexity" evidence="5">
    <location>
        <begin position="879"/>
        <end position="949"/>
    </location>
</feature>
<keyword evidence="4" id="KW-0067">ATP-binding</keyword>
<protein>
    <submittedName>
        <fullName evidence="8">ATP-dependent RNA helicase SUPV3L1/SUV3</fullName>
    </submittedName>
</protein>
<keyword evidence="9" id="KW-1185">Reference proteome</keyword>
<evidence type="ECO:0000256" key="2">
    <source>
        <dbReference type="ARBA" id="ARBA00022801"/>
    </source>
</evidence>
<accession>A0A2S3UYF0</accession>
<dbReference type="InterPro" id="IPR055206">
    <property type="entry name" value="DEXQc_SUV3"/>
</dbReference>
<evidence type="ECO:0000256" key="3">
    <source>
        <dbReference type="ARBA" id="ARBA00022806"/>
    </source>
</evidence>
<organism evidence="8 9">
    <name type="scientific">Roseibium marinum</name>
    <dbReference type="NCBI Taxonomy" id="281252"/>
    <lineage>
        <taxon>Bacteria</taxon>
        <taxon>Pseudomonadati</taxon>
        <taxon>Pseudomonadota</taxon>
        <taxon>Alphaproteobacteria</taxon>
        <taxon>Hyphomicrobiales</taxon>
        <taxon>Stappiaceae</taxon>
        <taxon>Roseibium</taxon>
    </lineage>
</organism>
<dbReference type="InterPro" id="IPR050699">
    <property type="entry name" value="RNA-DNA_Helicase"/>
</dbReference>